<dbReference type="InterPro" id="IPR036388">
    <property type="entry name" value="WH-like_DNA-bd_sf"/>
</dbReference>
<organism evidence="2 3">
    <name type="scientific">Pseudobythopirellula maris</name>
    <dbReference type="NCBI Taxonomy" id="2527991"/>
    <lineage>
        <taxon>Bacteria</taxon>
        <taxon>Pseudomonadati</taxon>
        <taxon>Planctomycetota</taxon>
        <taxon>Planctomycetia</taxon>
        <taxon>Pirellulales</taxon>
        <taxon>Lacipirellulaceae</taxon>
        <taxon>Pseudobythopirellula</taxon>
    </lineage>
</organism>
<sequence>MTTPVSKDAAWAKGLLRDAGLRATAARSAVLRRLSETSTPQSHAEVVQHLSDAGFDQSTLFRCLNELAGAGLLARLDLGDQVRRFELTGPDSEGVAEHAHFMCVDCGKMTCLEGFSVKLSPERGPRRKAIGEITEVLLRGHCGDCG</sequence>
<dbReference type="EMBL" id="SJPQ01000002">
    <property type="protein sequence ID" value="TWT88702.1"/>
    <property type="molecule type" value="Genomic_DNA"/>
</dbReference>
<keyword evidence="3" id="KW-1185">Reference proteome</keyword>
<comment type="caution">
    <text evidence="2">The sequence shown here is derived from an EMBL/GenBank/DDBJ whole genome shotgun (WGS) entry which is preliminary data.</text>
</comment>
<dbReference type="Gene3D" id="1.10.10.10">
    <property type="entry name" value="Winged helix-like DNA-binding domain superfamily/Winged helix DNA-binding domain"/>
    <property type="match status" value="1"/>
</dbReference>
<evidence type="ECO:0000313" key="3">
    <source>
        <dbReference type="Proteomes" id="UP000315440"/>
    </source>
</evidence>
<dbReference type="PANTHER" id="PTHR33202:SF7">
    <property type="entry name" value="FERRIC UPTAKE REGULATION PROTEIN"/>
    <property type="match status" value="1"/>
</dbReference>
<keyword evidence="1" id="KW-0862">Zinc</keyword>
<dbReference type="GO" id="GO:0045892">
    <property type="term" value="P:negative regulation of DNA-templated transcription"/>
    <property type="evidence" value="ECO:0007669"/>
    <property type="project" value="TreeGrafter"/>
</dbReference>
<dbReference type="GO" id="GO:0003700">
    <property type="term" value="F:DNA-binding transcription factor activity"/>
    <property type="evidence" value="ECO:0007669"/>
    <property type="project" value="InterPro"/>
</dbReference>
<feature type="binding site" evidence="1">
    <location>
        <position position="106"/>
    </location>
    <ligand>
        <name>Zn(2+)</name>
        <dbReference type="ChEBI" id="CHEBI:29105"/>
    </ligand>
</feature>
<dbReference type="RefSeq" id="WP_231993661.1">
    <property type="nucleotide sequence ID" value="NZ_SJPQ01000002.1"/>
</dbReference>
<gene>
    <name evidence="2" type="primary">fur_1</name>
    <name evidence="2" type="ORF">Mal64_21900</name>
</gene>
<dbReference type="PANTHER" id="PTHR33202">
    <property type="entry name" value="ZINC UPTAKE REGULATION PROTEIN"/>
    <property type="match status" value="1"/>
</dbReference>
<name>A0A5C5ZML4_9BACT</name>
<dbReference type="Proteomes" id="UP000315440">
    <property type="component" value="Unassembled WGS sequence"/>
</dbReference>
<evidence type="ECO:0000256" key="1">
    <source>
        <dbReference type="PIRSR" id="PIRSR602481-1"/>
    </source>
</evidence>
<keyword evidence="1" id="KW-0479">Metal-binding</keyword>
<dbReference type="AlphaFoldDB" id="A0A5C5ZML4"/>
<dbReference type="GO" id="GO:0000976">
    <property type="term" value="F:transcription cis-regulatory region binding"/>
    <property type="evidence" value="ECO:0007669"/>
    <property type="project" value="TreeGrafter"/>
</dbReference>
<reference evidence="2 3" key="1">
    <citation type="submission" date="2019-02" db="EMBL/GenBank/DDBJ databases">
        <title>Deep-cultivation of Planctomycetes and their phenomic and genomic characterization uncovers novel biology.</title>
        <authorList>
            <person name="Wiegand S."/>
            <person name="Jogler M."/>
            <person name="Boedeker C."/>
            <person name="Pinto D."/>
            <person name="Vollmers J."/>
            <person name="Rivas-Marin E."/>
            <person name="Kohn T."/>
            <person name="Peeters S.H."/>
            <person name="Heuer A."/>
            <person name="Rast P."/>
            <person name="Oberbeckmann S."/>
            <person name="Bunk B."/>
            <person name="Jeske O."/>
            <person name="Meyerdierks A."/>
            <person name="Storesund J.E."/>
            <person name="Kallscheuer N."/>
            <person name="Luecker S."/>
            <person name="Lage O.M."/>
            <person name="Pohl T."/>
            <person name="Merkel B.J."/>
            <person name="Hornburger P."/>
            <person name="Mueller R.-W."/>
            <person name="Bruemmer F."/>
            <person name="Labrenz M."/>
            <person name="Spormann A.M."/>
            <person name="Op Den Camp H."/>
            <person name="Overmann J."/>
            <person name="Amann R."/>
            <person name="Jetten M.S.M."/>
            <person name="Mascher T."/>
            <person name="Medema M.H."/>
            <person name="Devos D.P."/>
            <person name="Kaster A.-K."/>
            <person name="Ovreas L."/>
            <person name="Rohde M."/>
            <person name="Galperin M.Y."/>
            <person name="Jogler C."/>
        </authorList>
    </citation>
    <scope>NUCLEOTIDE SEQUENCE [LARGE SCALE GENOMIC DNA]</scope>
    <source>
        <strain evidence="2 3">Mal64</strain>
    </source>
</reference>
<dbReference type="GO" id="GO:1900376">
    <property type="term" value="P:regulation of secondary metabolite biosynthetic process"/>
    <property type="evidence" value="ECO:0007669"/>
    <property type="project" value="TreeGrafter"/>
</dbReference>
<evidence type="ECO:0000313" key="2">
    <source>
        <dbReference type="EMBL" id="TWT88702.1"/>
    </source>
</evidence>
<proteinExistence type="predicted"/>
<protein>
    <submittedName>
        <fullName evidence="2">Ferric uptake regulation protein</fullName>
    </submittedName>
</protein>
<dbReference type="GO" id="GO:0008270">
    <property type="term" value="F:zinc ion binding"/>
    <property type="evidence" value="ECO:0007669"/>
    <property type="project" value="TreeGrafter"/>
</dbReference>
<dbReference type="InterPro" id="IPR002481">
    <property type="entry name" value="FUR"/>
</dbReference>
<dbReference type="SUPFAM" id="SSF46785">
    <property type="entry name" value="Winged helix' DNA-binding domain"/>
    <property type="match status" value="1"/>
</dbReference>
<comment type="cofactor">
    <cofactor evidence="1">
        <name>Zn(2+)</name>
        <dbReference type="ChEBI" id="CHEBI:29105"/>
    </cofactor>
    <text evidence="1">Binds 1 zinc ion per subunit.</text>
</comment>
<feature type="binding site" evidence="1">
    <location>
        <position position="103"/>
    </location>
    <ligand>
        <name>Zn(2+)</name>
        <dbReference type="ChEBI" id="CHEBI:29105"/>
    </ligand>
</feature>
<accession>A0A5C5ZML4</accession>
<dbReference type="Pfam" id="PF01475">
    <property type="entry name" value="FUR"/>
    <property type="match status" value="1"/>
</dbReference>
<dbReference type="InterPro" id="IPR036390">
    <property type="entry name" value="WH_DNA-bd_sf"/>
</dbReference>